<feature type="region of interest" description="Disordered" evidence="1">
    <location>
        <begin position="1"/>
        <end position="32"/>
    </location>
</feature>
<name>J8Q3T8_SACAR</name>
<feature type="compositionally biased region" description="Basic and acidic residues" evidence="1">
    <location>
        <begin position="84"/>
        <end position="94"/>
    </location>
</feature>
<protein>
    <submittedName>
        <fullName evidence="2">Mth1p</fullName>
    </submittedName>
</protein>
<feature type="region of interest" description="Disordered" evidence="1">
    <location>
        <begin position="55"/>
        <end position="118"/>
    </location>
</feature>
<accession>J8Q3T8</accession>
<dbReference type="InterPro" id="IPR035189">
    <property type="entry name" value="Std1/Mth1"/>
</dbReference>
<feature type="compositionally biased region" description="Low complexity" evidence="1">
    <location>
        <begin position="58"/>
        <end position="70"/>
    </location>
</feature>
<evidence type="ECO:0000256" key="1">
    <source>
        <dbReference type="SAM" id="MobiDB-lite"/>
    </source>
</evidence>
<proteinExistence type="predicted"/>
<comment type="caution">
    <text evidence="2">The sequence shown here is derived from an EMBL/GenBank/DDBJ whole genome shotgun (WGS) entry which is preliminary data.</text>
</comment>
<gene>
    <name evidence="2" type="ORF">SU7_2649</name>
</gene>
<evidence type="ECO:0000313" key="2">
    <source>
        <dbReference type="EMBL" id="EJS42259.1"/>
    </source>
</evidence>
<evidence type="ECO:0000313" key="3">
    <source>
        <dbReference type="Proteomes" id="UP000006968"/>
    </source>
</evidence>
<dbReference type="Pfam" id="PF17235">
    <property type="entry name" value="STD1"/>
    <property type="match status" value="1"/>
</dbReference>
<keyword evidence="3" id="KW-1185">Reference proteome</keyword>
<dbReference type="AlphaFoldDB" id="J8Q3T8"/>
<dbReference type="EMBL" id="ALIE01000155">
    <property type="protein sequence ID" value="EJS42259.1"/>
    <property type="molecule type" value="Genomic_DNA"/>
</dbReference>
<sequence>MFVSPPPATSKNQVLQRRPPESTSNGRGFANSLQTIPENTMNINDNVSFQSLPLSVASSQSTTTTTTTTSPRRDKNFVNAPPEYTDRARDEIKKRLLASTSGRKSHHSSRRSSVADSGSLFSDNASSYQSSIFSAPSTVHTQLTNDSSFSDFPNHKLITRISLDDALPKTFYDMYSPEILLADPSNILCNGRPKFTKRELLDWDLNDIRSLLIVEKSRPEWGNQLPEVITVGDNMPQFRLQLLPLYSSDESIIATLVNSDLYMEANLDYEFKLTSAKYTVATARRRHEHITGRNEAVMNLSKPEWRNIIENYLLNIAVEAQCRFDFKQRCSEYKKWKLQQSNLKRPDMPPPSLIPRKNSAENKSLLKKALLKNIQLKNPNNNLDELMMKSGCAPNQQGKNKVSLTKEEKATIWSQCQAQVYQRLGLDWQPDSVS</sequence>
<dbReference type="HOGENOM" id="CLU_049491_0_0_1"/>
<feature type="compositionally biased region" description="Polar residues" evidence="1">
    <location>
        <begin position="9"/>
        <end position="32"/>
    </location>
</feature>
<reference evidence="2 3" key="1">
    <citation type="journal article" date="2013" name="BMC Genomics">
        <title>High quality de novo sequencing and assembly of the Saccharomyces arboricolus genome.</title>
        <authorList>
            <person name="Liti G."/>
            <person name="Nguyen Ba A.N."/>
            <person name="Blythe M."/>
            <person name="Mueller C.A."/>
            <person name="Bergstroem A."/>
            <person name="Cubillos F.A."/>
            <person name="Dafhnis-Calas F."/>
            <person name="Khoshraftar S."/>
            <person name="Malla S."/>
            <person name="Mehta N."/>
            <person name="Siow C.C."/>
            <person name="Warringer J."/>
            <person name="Moses A.M."/>
            <person name="Louis E.J."/>
            <person name="Nieduszynski C.A."/>
        </authorList>
    </citation>
    <scope>NUCLEOTIDE SEQUENCE [LARGE SCALE GENOMIC DNA]</scope>
    <source>
        <strain evidence="3">H-6 / AS 2.3317 / CBS 10644</strain>
    </source>
</reference>
<organism evidence="2 3">
    <name type="scientific">Saccharomyces arboricola (strain H-6 / AS 2.3317 / CBS 10644)</name>
    <name type="common">Yeast</name>
    <dbReference type="NCBI Taxonomy" id="1160507"/>
    <lineage>
        <taxon>Eukaryota</taxon>
        <taxon>Fungi</taxon>
        <taxon>Dikarya</taxon>
        <taxon>Ascomycota</taxon>
        <taxon>Saccharomycotina</taxon>
        <taxon>Saccharomycetes</taxon>
        <taxon>Saccharomycetales</taxon>
        <taxon>Saccharomycetaceae</taxon>
        <taxon>Saccharomyces</taxon>
    </lineage>
</organism>
<dbReference type="OrthoDB" id="4081967at2759"/>
<dbReference type="Proteomes" id="UP000006968">
    <property type="component" value="Chromosome XIII"/>
</dbReference>